<evidence type="ECO:0000256" key="1">
    <source>
        <dbReference type="ARBA" id="ARBA00009431"/>
    </source>
</evidence>
<gene>
    <name evidence="4" type="ORF">DYB37_010119</name>
</gene>
<feature type="transmembrane region" description="Helical" evidence="3">
    <location>
        <begin position="519"/>
        <end position="540"/>
    </location>
</feature>
<keyword evidence="3" id="KW-1133">Transmembrane helix</keyword>
<evidence type="ECO:0000256" key="2">
    <source>
        <dbReference type="RuleBase" id="RU361156"/>
    </source>
</evidence>
<protein>
    <recommendedName>
        <fullName evidence="2">Carboxypeptidase</fullName>
        <ecNumber evidence="2">3.4.16.-</ecNumber>
    </recommendedName>
</protein>
<dbReference type="InterPro" id="IPR033124">
    <property type="entry name" value="Ser_caboxypep_his_AS"/>
</dbReference>
<dbReference type="PROSITE" id="PS00560">
    <property type="entry name" value="CARBOXYPEPT_SER_HIS"/>
    <property type="match status" value="1"/>
</dbReference>
<dbReference type="EMBL" id="QUTH01002711">
    <property type="protein sequence ID" value="RHZ24315.1"/>
    <property type="molecule type" value="Genomic_DNA"/>
</dbReference>
<reference evidence="4 5" key="1">
    <citation type="submission" date="2018-08" db="EMBL/GenBank/DDBJ databases">
        <title>Aphanomyces genome sequencing and annotation.</title>
        <authorList>
            <person name="Minardi D."/>
            <person name="Oidtmann B."/>
            <person name="Van Der Giezen M."/>
            <person name="Studholme D.J."/>
        </authorList>
    </citation>
    <scope>NUCLEOTIDE SEQUENCE [LARGE SCALE GENOMIC DNA]</scope>
    <source>
        <strain evidence="4 5">Da</strain>
    </source>
</reference>
<dbReference type="Gene3D" id="3.40.50.1820">
    <property type="entry name" value="alpha/beta hydrolase"/>
    <property type="match status" value="1"/>
</dbReference>
<dbReference type="EC" id="3.4.16.-" evidence="2"/>
<dbReference type="InterPro" id="IPR018202">
    <property type="entry name" value="Ser_caboxypep_ser_AS"/>
</dbReference>
<dbReference type="GO" id="GO:0006508">
    <property type="term" value="P:proteolysis"/>
    <property type="evidence" value="ECO:0007669"/>
    <property type="project" value="UniProtKB-KW"/>
</dbReference>
<dbReference type="VEuPathDB" id="FungiDB:H257_11224"/>
<dbReference type="Pfam" id="PF00450">
    <property type="entry name" value="Peptidase_S10"/>
    <property type="match status" value="1"/>
</dbReference>
<dbReference type="AlphaFoldDB" id="A0A3R7BBR0"/>
<dbReference type="InterPro" id="IPR001563">
    <property type="entry name" value="Peptidase_S10"/>
</dbReference>
<comment type="caution">
    <text evidence="4">The sequence shown here is derived from an EMBL/GenBank/DDBJ whole genome shotgun (WGS) entry which is preliminary data.</text>
</comment>
<sequence length="566" mass="61762">MLSSMALPTSPGHSSAMQPIIKAATAALCAVMMATMVSAANETLTAHKIESLPGYNDDKPINFDQYAGYLVLPSTGQKMFYWFVESESNPQLDPVVLWLNGGPGCSSLGGFFTELGPFVVESDLSVKRNPYAWNRKANMLFLESPAGVGFSSPLLNETDYNDVTTAARAHEFLELWFASYSSFKNRHFYVTGESYAGQYIPYLVHKLIKDPLDGISLVGLAIGNPVTDDTIDGNAYMDYYYSHGMISLETYEDMTAKCKDQIGVYAGLYASSPCLRDPNVTCSNPCEAAVREAIISADPDDQDPYYIYGDICLIENDQIGALQYRESAALPRHPHTPCAAEFTTAYLNLPAVRDAIHVHATVPAAWGNCNDAVSRSYHRSTSSLPLYPDILATDLKTLIFSGDADSIVNFIGTERWLGAQGLRLKVVDKWQAWFGPDKQLAGYTQKYDGLTFSTVKGAGHLVPATKPLHGLYLFECFLYGKELCAAFDYPTDNLEYLSGIVTSSGNDKSDVAASGQPNGVWAVAFVALGVGLTVLGSIGYKRFVNRGRQGEAYSTLNKQSVPTYSD</sequence>
<organism evidence="4 5">
    <name type="scientific">Aphanomyces astaci</name>
    <name type="common">Crayfish plague agent</name>
    <dbReference type="NCBI Taxonomy" id="112090"/>
    <lineage>
        <taxon>Eukaryota</taxon>
        <taxon>Sar</taxon>
        <taxon>Stramenopiles</taxon>
        <taxon>Oomycota</taxon>
        <taxon>Saprolegniomycetes</taxon>
        <taxon>Saprolegniales</taxon>
        <taxon>Verrucalvaceae</taxon>
        <taxon>Aphanomyces</taxon>
    </lineage>
</organism>
<evidence type="ECO:0000313" key="5">
    <source>
        <dbReference type="Proteomes" id="UP000285430"/>
    </source>
</evidence>
<dbReference type="PANTHER" id="PTHR11802:SF201">
    <property type="entry name" value="CARBOXYPEPTIDASE"/>
    <property type="match status" value="1"/>
</dbReference>
<dbReference type="PROSITE" id="PS00131">
    <property type="entry name" value="CARBOXYPEPT_SER_SER"/>
    <property type="match status" value="1"/>
</dbReference>
<comment type="similarity">
    <text evidence="1 2">Belongs to the peptidase S10 family.</text>
</comment>
<evidence type="ECO:0000256" key="3">
    <source>
        <dbReference type="SAM" id="Phobius"/>
    </source>
</evidence>
<name>A0A3R7BBR0_APHAT</name>
<keyword evidence="2" id="KW-0645">Protease</keyword>
<keyword evidence="3" id="KW-0812">Transmembrane</keyword>
<keyword evidence="3" id="KW-0472">Membrane</keyword>
<dbReference type="PRINTS" id="PR00724">
    <property type="entry name" value="CRBOXYPTASEC"/>
</dbReference>
<accession>A0A3R7BBR0</accession>
<dbReference type="Proteomes" id="UP000285430">
    <property type="component" value="Unassembled WGS sequence"/>
</dbReference>
<dbReference type="SUPFAM" id="SSF53474">
    <property type="entry name" value="alpha/beta-Hydrolases"/>
    <property type="match status" value="1"/>
</dbReference>
<keyword evidence="2" id="KW-0121">Carboxypeptidase</keyword>
<proteinExistence type="inferred from homology"/>
<dbReference type="PANTHER" id="PTHR11802">
    <property type="entry name" value="SERINE PROTEASE FAMILY S10 SERINE CARBOXYPEPTIDASE"/>
    <property type="match status" value="1"/>
</dbReference>
<dbReference type="GO" id="GO:0004185">
    <property type="term" value="F:serine-type carboxypeptidase activity"/>
    <property type="evidence" value="ECO:0007669"/>
    <property type="project" value="UniProtKB-UniRule"/>
</dbReference>
<keyword evidence="2" id="KW-0378">Hydrolase</keyword>
<evidence type="ECO:0000313" key="4">
    <source>
        <dbReference type="EMBL" id="RHZ24315.1"/>
    </source>
</evidence>
<dbReference type="InterPro" id="IPR029058">
    <property type="entry name" value="AB_hydrolase_fold"/>
</dbReference>